<evidence type="ECO:0000313" key="1">
    <source>
        <dbReference type="EMBL" id="KAL0120709.1"/>
    </source>
</evidence>
<dbReference type="EMBL" id="JADYXP020000007">
    <property type="protein sequence ID" value="KAL0120709.1"/>
    <property type="molecule type" value="Genomic_DNA"/>
</dbReference>
<reference evidence="1 2" key="1">
    <citation type="submission" date="2023-03" db="EMBL/GenBank/DDBJ databases">
        <title>High recombination rates correlate with genetic variation in Cardiocondyla obscurior ants.</title>
        <authorList>
            <person name="Errbii M."/>
        </authorList>
    </citation>
    <scope>NUCLEOTIDE SEQUENCE [LARGE SCALE GENOMIC DNA]</scope>
    <source>
        <strain evidence="1">Alpha-2009</strain>
        <tissue evidence="1">Whole body</tissue>
    </source>
</reference>
<accession>A0AAW2G0A5</accession>
<evidence type="ECO:0000313" key="2">
    <source>
        <dbReference type="Proteomes" id="UP001430953"/>
    </source>
</evidence>
<sequence>MTLPRSRAHFLARSFKIFIKAARSPSNFDKVDSYIEIKLCKSKKNFFNKEQLKKKQLNYNN</sequence>
<name>A0AAW2G0A5_9HYME</name>
<proteinExistence type="predicted"/>
<gene>
    <name evidence="1" type="ORF">PUN28_008404</name>
</gene>
<protein>
    <submittedName>
        <fullName evidence="1">Uncharacterized protein</fullName>
    </submittedName>
</protein>
<dbReference type="Proteomes" id="UP001430953">
    <property type="component" value="Unassembled WGS sequence"/>
</dbReference>
<comment type="caution">
    <text evidence="1">The sequence shown here is derived from an EMBL/GenBank/DDBJ whole genome shotgun (WGS) entry which is preliminary data.</text>
</comment>
<keyword evidence="2" id="KW-1185">Reference proteome</keyword>
<dbReference type="AlphaFoldDB" id="A0AAW2G0A5"/>
<organism evidence="1 2">
    <name type="scientific">Cardiocondyla obscurior</name>
    <dbReference type="NCBI Taxonomy" id="286306"/>
    <lineage>
        <taxon>Eukaryota</taxon>
        <taxon>Metazoa</taxon>
        <taxon>Ecdysozoa</taxon>
        <taxon>Arthropoda</taxon>
        <taxon>Hexapoda</taxon>
        <taxon>Insecta</taxon>
        <taxon>Pterygota</taxon>
        <taxon>Neoptera</taxon>
        <taxon>Endopterygota</taxon>
        <taxon>Hymenoptera</taxon>
        <taxon>Apocrita</taxon>
        <taxon>Aculeata</taxon>
        <taxon>Formicoidea</taxon>
        <taxon>Formicidae</taxon>
        <taxon>Myrmicinae</taxon>
        <taxon>Cardiocondyla</taxon>
    </lineage>
</organism>